<dbReference type="Pfam" id="PF00496">
    <property type="entry name" value="SBP_bac_5"/>
    <property type="match status" value="1"/>
</dbReference>
<accession>X0YW84</accession>
<reference evidence="2" key="1">
    <citation type="journal article" date="2014" name="Front. Microbiol.">
        <title>High frequency of phylogenetically diverse reductive dehalogenase-homologous genes in deep subseafloor sedimentary metagenomes.</title>
        <authorList>
            <person name="Kawai M."/>
            <person name="Futagami T."/>
            <person name="Toyoda A."/>
            <person name="Takaki Y."/>
            <person name="Nishi S."/>
            <person name="Hori S."/>
            <person name="Arai W."/>
            <person name="Tsubouchi T."/>
            <person name="Morono Y."/>
            <person name="Uchiyama I."/>
            <person name="Ito T."/>
            <person name="Fujiyama A."/>
            <person name="Inagaki F."/>
            <person name="Takami H."/>
        </authorList>
    </citation>
    <scope>NUCLEOTIDE SEQUENCE</scope>
    <source>
        <strain evidence="2">Expedition CK06-06</strain>
    </source>
</reference>
<sequence>NIDRTIWVSGGFGSAPGSAGKPSPLVTTLWIKASDWAPYFTPEWDLSWAIGKNATYGGLTNTVASDGITGHVAWINKTIAVDPLTLRIEFNAWNSEPFGTLGGQYQGGYWHEMISMETYATNYTVERIPKWDSTDVAHFVGTGPYKFVEHDTVVLGGGSVIRNDDWWNATAMQALGYHGITEGQLVHYVKGSEGEIARNLALLSGDLDIANDLPSSPLDFDQVDSSPNHDYTPFGLWDRVGPAIWLNCINESAYWTNPAVIHTPIPGLGNKTAAQFWGNPNGVPRAIRQALSYAFDYVTFIDTEKEGRAVRAGGALGVNSPYNNPSVNLPAQDLAIARAKMLAAYPNETAARSLDGSSTNAEWINVGETNPIWTGEHHTEARFEEVDGYIILAANNIGCNYTLVDHPNGVFPDINQGKMPLLGYSSFALNTPLIDTDPYAANNIYFRSGKL</sequence>
<organism evidence="2">
    <name type="scientific">marine sediment metagenome</name>
    <dbReference type="NCBI Taxonomy" id="412755"/>
    <lineage>
        <taxon>unclassified sequences</taxon>
        <taxon>metagenomes</taxon>
        <taxon>ecological metagenomes</taxon>
    </lineage>
</organism>
<feature type="non-terminal residue" evidence="2">
    <location>
        <position position="451"/>
    </location>
</feature>
<evidence type="ECO:0000259" key="1">
    <source>
        <dbReference type="Pfam" id="PF00496"/>
    </source>
</evidence>
<dbReference type="EMBL" id="BART01007647">
    <property type="protein sequence ID" value="GAG61099.1"/>
    <property type="molecule type" value="Genomic_DNA"/>
</dbReference>
<name>X0YW84_9ZZZZ</name>
<proteinExistence type="predicted"/>
<gene>
    <name evidence="2" type="ORF">S01H4_17374</name>
</gene>
<dbReference type="Gene3D" id="3.40.190.10">
    <property type="entry name" value="Periplasmic binding protein-like II"/>
    <property type="match status" value="1"/>
</dbReference>
<dbReference type="InterPro" id="IPR039424">
    <property type="entry name" value="SBP_5"/>
</dbReference>
<dbReference type="SUPFAM" id="SSF53850">
    <property type="entry name" value="Periplasmic binding protein-like II"/>
    <property type="match status" value="1"/>
</dbReference>
<feature type="non-terminal residue" evidence="2">
    <location>
        <position position="1"/>
    </location>
</feature>
<dbReference type="Gene3D" id="3.10.105.10">
    <property type="entry name" value="Dipeptide-binding Protein, Domain 3"/>
    <property type="match status" value="1"/>
</dbReference>
<dbReference type="PANTHER" id="PTHR30290:SF34">
    <property type="entry name" value="ABC TRANSPORTER, PERIPLASMIC OLIGO-PEPTIDE BINDING PROTEIN, PUTATIVE-RELATED"/>
    <property type="match status" value="1"/>
</dbReference>
<dbReference type="InterPro" id="IPR000914">
    <property type="entry name" value="SBP_5_dom"/>
</dbReference>
<dbReference type="GO" id="GO:1904680">
    <property type="term" value="F:peptide transmembrane transporter activity"/>
    <property type="evidence" value="ECO:0007669"/>
    <property type="project" value="TreeGrafter"/>
</dbReference>
<comment type="caution">
    <text evidence="2">The sequence shown here is derived from an EMBL/GenBank/DDBJ whole genome shotgun (WGS) entry which is preliminary data.</text>
</comment>
<evidence type="ECO:0000313" key="2">
    <source>
        <dbReference type="EMBL" id="GAG61099.1"/>
    </source>
</evidence>
<dbReference type="AlphaFoldDB" id="X0YW84"/>
<dbReference type="PANTHER" id="PTHR30290">
    <property type="entry name" value="PERIPLASMIC BINDING COMPONENT OF ABC TRANSPORTER"/>
    <property type="match status" value="1"/>
</dbReference>
<dbReference type="GO" id="GO:0015833">
    <property type="term" value="P:peptide transport"/>
    <property type="evidence" value="ECO:0007669"/>
    <property type="project" value="TreeGrafter"/>
</dbReference>
<protein>
    <recommendedName>
        <fullName evidence="1">Solute-binding protein family 5 domain-containing protein</fullName>
    </recommendedName>
</protein>
<feature type="domain" description="Solute-binding protein family 5" evidence="1">
    <location>
        <begin position="61"/>
        <end position="339"/>
    </location>
</feature>